<protein>
    <recommendedName>
        <fullName evidence="4">Group XV phospholipase A2</fullName>
    </recommendedName>
</protein>
<evidence type="ECO:0000313" key="3">
    <source>
        <dbReference type="Proteomes" id="UP000215335"/>
    </source>
</evidence>
<dbReference type="Proteomes" id="UP000215335">
    <property type="component" value="Unassembled WGS sequence"/>
</dbReference>
<dbReference type="Gene3D" id="3.40.50.1820">
    <property type="entry name" value="alpha/beta hydrolase"/>
    <property type="match status" value="1"/>
</dbReference>
<gene>
    <name evidence="2" type="ORF">TSAR_007291</name>
</gene>
<name>A0A232F901_9HYME</name>
<dbReference type="InterPro" id="IPR029058">
    <property type="entry name" value="AB_hydrolase_fold"/>
</dbReference>
<keyword evidence="1" id="KW-0732">Signal</keyword>
<dbReference type="GO" id="GO:0008374">
    <property type="term" value="F:O-acyltransferase activity"/>
    <property type="evidence" value="ECO:0007669"/>
    <property type="project" value="InterPro"/>
</dbReference>
<dbReference type="GO" id="GO:0006629">
    <property type="term" value="P:lipid metabolic process"/>
    <property type="evidence" value="ECO:0007669"/>
    <property type="project" value="InterPro"/>
</dbReference>
<dbReference type="STRING" id="543379.A0A232F901"/>
<dbReference type="OrthoDB" id="190846at2759"/>
<proteinExistence type="predicted"/>
<feature type="chain" id="PRO_5012127330" description="Group XV phospholipase A2" evidence="1">
    <location>
        <begin position="23"/>
        <end position="408"/>
    </location>
</feature>
<feature type="signal peptide" evidence="1">
    <location>
        <begin position="1"/>
        <end position="22"/>
    </location>
</feature>
<dbReference type="EMBL" id="NNAY01000623">
    <property type="protein sequence ID" value="OXU27331.1"/>
    <property type="molecule type" value="Genomic_DNA"/>
</dbReference>
<dbReference type="Pfam" id="PF02450">
    <property type="entry name" value="LCAT"/>
    <property type="match status" value="2"/>
</dbReference>
<dbReference type="PANTHER" id="PTHR11440">
    <property type="entry name" value="LECITHIN-CHOLESTEROL ACYLTRANSFERASE-RELATED"/>
    <property type="match status" value="1"/>
</dbReference>
<accession>A0A232F901</accession>
<dbReference type="AlphaFoldDB" id="A0A232F901"/>
<dbReference type="InterPro" id="IPR003386">
    <property type="entry name" value="LACT/PDAT_acylTrfase"/>
</dbReference>
<reference evidence="2 3" key="1">
    <citation type="journal article" date="2017" name="Curr. Biol.">
        <title>The Evolution of Venom by Co-option of Single-Copy Genes.</title>
        <authorList>
            <person name="Martinson E.O."/>
            <person name="Mrinalini"/>
            <person name="Kelkar Y.D."/>
            <person name="Chang C.H."/>
            <person name="Werren J.H."/>
        </authorList>
    </citation>
    <scope>NUCLEOTIDE SEQUENCE [LARGE SCALE GENOMIC DNA]</scope>
    <source>
        <strain evidence="2 3">Alberta</strain>
        <tissue evidence="2">Whole body</tissue>
    </source>
</reference>
<dbReference type="SUPFAM" id="SSF53474">
    <property type="entry name" value="alpha/beta-Hydrolases"/>
    <property type="match status" value="1"/>
</dbReference>
<keyword evidence="3" id="KW-1185">Reference proteome</keyword>
<evidence type="ECO:0000313" key="2">
    <source>
        <dbReference type="EMBL" id="OXU27331.1"/>
    </source>
</evidence>
<evidence type="ECO:0000256" key="1">
    <source>
        <dbReference type="SAM" id="SignalP"/>
    </source>
</evidence>
<sequence>MRLGSVSCLALLLFCCISLTQTFRFRGNQRSPVIFVPGDGGSQVEASVNKTTVVHYLCEKVSSGFFNIWLNLELLVPIIIDCWIDNMKLLYNNETRKSRNPDGVDIRIPGWGDSFVVEYLDPSKASPGAYFKDIANMLVKDLGYIRNVSLRGAPYDFRKGPNENDEYFVKLKDLVEETYIMNNNQPVTLVAHSMGGPMSLIFLQRQSQKWKDKYINSLITLAGAWGGSVKALKVFAIGDDLGAYLLRESILKDQQITSPSLGWLLPSKLFWKEDEVLVQTQLRNYTFADMRQYLIDINVPNGWEFRKDNEKFQLDFRPPGVELHCLHGVKVDTVERLFYKPGISIDGYPQQIPGDGDGTVNLRSLEGCTYWTNKQKQKIYHQPFPGVNHMQILNNGSVLDYIRNVLKF</sequence>
<organism evidence="2 3">
    <name type="scientific">Trichomalopsis sarcophagae</name>
    <dbReference type="NCBI Taxonomy" id="543379"/>
    <lineage>
        <taxon>Eukaryota</taxon>
        <taxon>Metazoa</taxon>
        <taxon>Ecdysozoa</taxon>
        <taxon>Arthropoda</taxon>
        <taxon>Hexapoda</taxon>
        <taxon>Insecta</taxon>
        <taxon>Pterygota</taxon>
        <taxon>Neoptera</taxon>
        <taxon>Endopterygota</taxon>
        <taxon>Hymenoptera</taxon>
        <taxon>Apocrita</taxon>
        <taxon>Proctotrupomorpha</taxon>
        <taxon>Chalcidoidea</taxon>
        <taxon>Pteromalidae</taxon>
        <taxon>Pteromalinae</taxon>
        <taxon>Trichomalopsis</taxon>
    </lineage>
</organism>
<comment type="caution">
    <text evidence="2">The sequence shown here is derived from an EMBL/GenBank/DDBJ whole genome shotgun (WGS) entry which is preliminary data.</text>
</comment>
<evidence type="ECO:0008006" key="4">
    <source>
        <dbReference type="Google" id="ProtNLM"/>
    </source>
</evidence>